<dbReference type="Pfam" id="PF01126">
    <property type="entry name" value="Heme_oxygenase"/>
    <property type="match status" value="1"/>
</dbReference>
<dbReference type="CDD" id="cd19165">
    <property type="entry name" value="HemeO"/>
    <property type="match status" value="1"/>
</dbReference>
<dbReference type="EMBL" id="LK023379">
    <property type="protein sequence ID" value="CDS13290.1"/>
    <property type="molecule type" value="Genomic_DNA"/>
</dbReference>
<comment type="catalytic activity">
    <reaction evidence="7">
        <text>heme b + 3 reduced [NADPH--hemoprotein reductase] + 3 O2 = biliverdin IXalpha + CO + Fe(2+) + 3 oxidized [NADPH--hemoprotein reductase] + 3 H2O + H(+)</text>
        <dbReference type="Rhea" id="RHEA:21764"/>
        <dbReference type="Rhea" id="RHEA-COMP:11964"/>
        <dbReference type="Rhea" id="RHEA-COMP:11965"/>
        <dbReference type="ChEBI" id="CHEBI:15377"/>
        <dbReference type="ChEBI" id="CHEBI:15378"/>
        <dbReference type="ChEBI" id="CHEBI:15379"/>
        <dbReference type="ChEBI" id="CHEBI:17245"/>
        <dbReference type="ChEBI" id="CHEBI:29033"/>
        <dbReference type="ChEBI" id="CHEBI:57618"/>
        <dbReference type="ChEBI" id="CHEBI:57991"/>
        <dbReference type="ChEBI" id="CHEBI:58210"/>
        <dbReference type="ChEBI" id="CHEBI:60344"/>
        <dbReference type="EC" id="1.14.14.18"/>
    </reaction>
</comment>
<dbReference type="PANTHER" id="PTHR10720:SF0">
    <property type="entry name" value="HEME OXYGENASE"/>
    <property type="match status" value="1"/>
</dbReference>
<dbReference type="PROSITE" id="PS00593">
    <property type="entry name" value="HEME_OXYGENASE"/>
    <property type="match status" value="1"/>
</dbReference>
<evidence type="ECO:0000256" key="6">
    <source>
        <dbReference type="ARBA" id="ARBA00023004"/>
    </source>
</evidence>
<organism evidence="8">
    <name type="scientific">Lichtheimia ramosa</name>
    <dbReference type="NCBI Taxonomy" id="688394"/>
    <lineage>
        <taxon>Eukaryota</taxon>
        <taxon>Fungi</taxon>
        <taxon>Fungi incertae sedis</taxon>
        <taxon>Mucoromycota</taxon>
        <taxon>Mucoromycotina</taxon>
        <taxon>Mucoromycetes</taxon>
        <taxon>Mucorales</taxon>
        <taxon>Lichtheimiaceae</taxon>
        <taxon>Lichtheimia</taxon>
    </lineage>
</organism>
<comment type="similarity">
    <text evidence="1">Belongs to the heme oxygenase family.</text>
</comment>
<dbReference type="InterPro" id="IPR002051">
    <property type="entry name" value="Haem_Oase"/>
</dbReference>
<evidence type="ECO:0000313" key="8">
    <source>
        <dbReference type="EMBL" id="CDS13290.1"/>
    </source>
</evidence>
<keyword evidence="5" id="KW-0560">Oxidoreductase</keyword>
<reference evidence="8" key="1">
    <citation type="journal article" date="2014" name="Genome Announc.">
        <title>De novo whole-genome sequence and genome annotation of Lichtheimia ramosa.</title>
        <authorList>
            <person name="Linde J."/>
            <person name="Schwartze V."/>
            <person name="Binder U."/>
            <person name="Lass-Florl C."/>
            <person name="Voigt K."/>
            <person name="Horn F."/>
        </authorList>
    </citation>
    <scope>NUCLEOTIDE SEQUENCE</scope>
    <source>
        <strain evidence="8">JMRC FSU:6197</strain>
    </source>
</reference>
<dbReference type="GO" id="GO:0006788">
    <property type="term" value="P:heme oxidation"/>
    <property type="evidence" value="ECO:0007669"/>
    <property type="project" value="InterPro"/>
</dbReference>
<gene>
    <name evidence="8" type="ORF">LRAMOSA05468</name>
</gene>
<accession>A0A077X116</accession>
<evidence type="ECO:0000256" key="1">
    <source>
        <dbReference type="ARBA" id="ARBA00006134"/>
    </source>
</evidence>
<dbReference type="OrthoDB" id="652091at2759"/>
<dbReference type="GO" id="GO:0020037">
    <property type="term" value="F:heme binding"/>
    <property type="evidence" value="ECO:0007669"/>
    <property type="project" value="TreeGrafter"/>
</dbReference>
<dbReference type="GO" id="GO:0042167">
    <property type="term" value="P:heme catabolic process"/>
    <property type="evidence" value="ECO:0007669"/>
    <property type="project" value="TreeGrafter"/>
</dbReference>
<dbReference type="GO" id="GO:0006979">
    <property type="term" value="P:response to oxidative stress"/>
    <property type="evidence" value="ECO:0007669"/>
    <property type="project" value="TreeGrafter"/>
</dbReference>
<dbReference type="InterPro" id="IPR018207">
    <property type="entry name" value="Haem_oxygenase_CS"/>
</dbReference>
<protein>
    <recommendedName>
        <fullName evidence="2">heme oxygenase (biliverdin-producing)</fullName>
        <ecNumber evidence="2">1.14.14.18</ecNumber>
    </recommendedName>
</protein>
<evidence type="ECO:0000256" key="5">
    <source>
        <dbReference type="ARBA" id="ARBA00023002"/>
    </source>
</evidence>
<dbReference type="EC" id="1.14.14.18" evidence="2"/>
<dbReference type="Gene3D" id="1.20.910.10">
    <property type="entry name" value="Heme oxygenase-like"/>
    <property type="match status" value="1"/>
</dbReference>
<dbReference type="SUPFAM" id="SSF48613">
    <property type="entry name" value="Heme oxygenase-like"/>
    <property type="match status" value="1"/>
</dbReference>
<name>A0A077X116_9FUNG</name>
<sequence>MSATTIDTATLAHAHQLPVFESHHKDGYLQDPQLASAMREGTKEAHKAAENSVFTKRFIKGEINRDEYGRYITSLYFVYETLERLLERHKDTPAIKAIYFPYELVRSNALLKDLEYYYGKDKLSKVIDPSTMTPAVKQYVKAMEHACDIDPALLVAHSYSRYLGDLSGGQILAKRLKKHVLGLCETDGEWDSDQGLAFYAFNNIGNQNAFKNEYRERLDTVLVTEKTRDLIVKEAIRSFELNIAVFDEIQELSEQKKLIPTIIQGSSSNHGIQWTNTSSFLISTLAITILSAYYYTRLHQQ</sequence>
<evidence type="ECO:0000256" key="2">
    <source>
        <dbReference type="ARBA" id="ARBA00012360"/>
    </source>
</evidence>
<dbReference type="InterPro" id="IPR016053">
    <property type="entry name" value="Haem_Oase-like"/>
</dbReference>
<dbReference type="GO" id="GO:0046872">
    <property type="term" value="F:metal ion binding"/>
    <property type="evidence" value="ECO:0007669"/>
    <property type="project" value="UniProtKB-KW"/>
</dbReference>
<keyword evidence="6" id="KW-0408">Iron</keyword>
<dbReference type="AlphaFoldDB" id="A0A077X116"/>
<dbReference type="GO" id="GO:0004392">
    <property type="term" value="F:heme oxygenase (decyclizing) activity"/>
    <property type="evidence" value="ECO:0007669"/>
    <property type="project" value="UniProtKB-EC"/>
</dbReference>
<dbReference type="PRINTS" id="PR00088">
    <property type="entry name" value="HAEMOXYGNASE"/>
</dbReference>
<dbReference type="InterPro" id="IPR016084">
    <property type="entry name" value="Haem_Oase-like_multi-hlx"/>
</dbReference>
<keyword evidence="4" id="KW-0479">Metal-binding</keyword>
<evidence type="ECO:0000256" key="3">
    <source>
        <dbReference type="ARBA" id="ARBA00022617"/>
    </source>
</evidence>
<dbReference type="PANTHER" id="PTHR10720">
    <property type="entry name" value="HEME OXYGENASE"/>
    <property type="match status" value="1"/>
</dbReference>
<proteinExistence type="inferred from homology"/>
<keyword evidence="3" id="KW-0349">Heme</keyword>
<evidence type="ECO:0000256" key="4">
    <source>
        <dbReference type="ARBA" id="ARBA00022723"/>
    </source>
</evidence>
<evidence type="ECO:0000256" key="7">
    <source>
        <dbReference type="ARBA" id="ARBA00048328"/>
    </source>
</evidence>